<organism evidence="6 7">
    <name type="scientific">Mya arenaria</name>
    <name type="common">Soft-shell clam</name>
    <dbReference type="NCBI Taxonomy" id="6604"/>
    <lineage>
        <taxon>Eukaryota</taxon>
        <taxon>Metazoa</taxon>
        <taxon>Spiralia</taxon>
        <taxon>Lophotrochozoa</taxon>
        <taxon>Mollusca</taxon>
        <taxon>Bivalvia</taxon>
        <taxon>Autobranchia</taxon>
        <taxon>Heteroconchia</taxon>
        <taxon>Euheterodonta</taxon>
        <taxon>Imparidentia</taxon>
        <taxon>Neoheterodontei</taxon>
        <taxon>Myida</taxon>
        <taxon>Myoidea</taxon>
        <taxon>Myidae</taxon>
        <taxon>Mya</taxon>
    </lineage>
</organism>
<keyword evidence="1" id="KW-0813">Transport</keyword>
<keyword evidence="2" id="KW-0445">Lipid transport</keyword>
<evidence type="ECO:0000256" key="2">
    <source>
        <dbReference type="ARBA" id="ARBA00023055"/>
    </source>
</evidence>
<protein>
    <submittedName>
        <fullName evidence="6">STAR5-like protein</fullName>
    </submittedName>
</protein>
<evidence type="ECO:0000256" key="4">
    <source>
        <dbReference type="ARBA" id="ARBA00024750"/>
    </source>
</evidence>
<dbReference type="InterPro" id="IPR043556">
    <property type="entry name" value="StARD5/6"/>
</dbReference>
<proteinExistence type="predicted"/>
<evidence type="ECO:0000313" key="6">
    <source>
        <dbReference type="EMBL" id="WAR00766.1"/>
    </source>
</evidence>
<dbReference type="PANTHER" id="PTHR46374:SF1">
    <property type="entry name" value="START DOMAIN-CONTAINING PROTEIN"/>
    <property type="match status" value="1"/>
</dbReference>
<comment type="function">
    <text evidence="4">May be involved in the intracellular transport of sterols or other lipids. May bind cholesterol or other sterols.</text>
</comment>
<dbReference type="InterPro" id="IPR002913">
    <property type="entry name" value="START_lipid-bd_dom"/>
</dbReference>
<dbReference type="Proteomes" id="UP001164746">
    <property type="component" value="Chromosome 3"/>
</dbReference>
<dbReference type="PANTHER" id="PTHR46374">
    <property type="entry name" value="PROTEIN CBG07384"/>
    <property type="match status" value="1"/>
</dbReference>
<accession>A0ABY7DWT5</accession>
<name>A0ABY7DWT5_MYAAR</name>
<evidence type="ECO:0000259" key="5">
    <source>
        <dbReference type="PROSITE" id="PS50848"/>
    </source>
</evidence>
<feature type="domain" description="START" evidence="5">
    <location>
        <begin position="9"/>
        <end position="212"/>
    </location>
</feature>
<keyword evidence="7" id="KW-1185">Reference proteome</keyword>
<dbReference type="PROSITE" id="PS50848">
    <property type="entry name" value="START"/>
    <property type="match status" value="1"/>
</dbReference>
<dbReference type="InterPro" id="IPR023393">
    <property type="entry name" value="START-like_dom_sf"/>
</dbReference>
<dbReference type="Pfam" id="PF01852">
    <property type="entry name" value="START"/>
    <property type="match status" value="1"/>
</dbReference>
<evidence type="ECO:0000256" key="1">
    <source>
        <dbReference type="ARBA" id="ARBA00022448"/>
    </source>
</evidence>
<gene>
    <name evidence="6" type="ORF">MAR_025138</name>
</gene>
<evidence type="ECO:0000256" key="3">
    <source>
        <dbReference type="ARBA" id="ARBA00023121"/>
    </source>
</evidence>
<evidence type="ECO:0000313" key="7">
    <source>
        <dbReference type="Proteomes" id="UP001164746"/>
    </source>
</evidence>
<dbReference type="SUPFAM" id="SSF55961">
    <property type="entry name" value="Bet v1-like"/>
    <property type="match status" value="1"/>
</dbReference>
<sequence length="241" mass="27453">MEDYIDRGEEVAKILQDYYKDKDGWTLSKKTKDGASISYRHSKEFDGYLYKGECMFDAPPATVFRYVDPLPDSAREKWDSNMKKIETLEWLQKDKLRINRACTASAMMGLISPRDFVDLILNKETDSYLSTNAVSIRYSKCAEEKKYVRGWNYPCGLICEKVEGEPNKTKLVSLIQPDIGGMLPRTMVDSAIPSSMTSFFSELKEALKKDGSNNIKDIYLVINVLCASIPDHTTGTTQQYQ</sequence>
<reference evidence="6" key="1">
    <citation type="submission" date="2022-11" db="EMBL/GenBank/DDBJ databases">
        <title>Centuries of genome instability and evolution in soft-shell clam transmissible cancer (bioRxiv).</title>
        <authorList>
            <person name="Hart S.F.M."/>
            <person name="Yonemitsu M.A."/>
            <person name="Giersch R.M."/>
            <person name="Beal B.F."/>
            <person name="Arriagada G."/>
            <person name="Davis B.W."/>
            <person name="Ostrander E.A."/>
            <person name="Goff S.P."/>
            <person name="Metzger M.J."/>
        </authorList>
    </citation>
    <scope>NUCLEOTIDE SEQUENCE</scope>
    <source>
        <strain evidence="6">MELC-2E11</strain>
        <tissue evidence="6">Siphon/mantle</tissue>
    </source>
</reference>
<dbReference type="EMBL" id="CP111014">
    <property type="protein sequence ID" value="WAR00766.1"/>
    <property type="molecule type" value="Genomic_DNA"/>
</dbReference>
<dbReference type="SMART" id="SM00234">
    <property type="entry name" value="START"/>
    <property type="match status" value="1"/>
</dbReference>
<keyword evidence="3" id="KW-0446">Lipid-binding</keyword>
<dbReference type="Gene3D" id="3.30.530.20">
    <property type="match status" value="1"/>
</dbReference>